<accession>A0ABP9J6L5</accession>
<dbReference type="InterPro" id="IPR039425">
    <property type="entry name" value="RNA_pol_sigma-70-like"/>
</dbReference>
<keyword evidence="3" id="KW-0731">Sigma factor</keyword>
<evidence type="ECO:0000256" key="4">
    <source>
        <dbReference type="ARBA" id="ARBA00023125"/>
    </source>
</evidence>
<sequence>MVRRHSRPLLAMAFHTLGNAQDAEDAVQDAFISAWRRLPEFRHASAFSTWMYRITANRCLNSLRHRPAPVPLDSVAALAAPGMRSSPVRSAEQDALTDALVHALGALEPQQRLCWTLRELHGLSYAQIAQVTGTTEQTVRGRLFRARRSLKEALSSWR</sequence>
<dbReference type="InterPro" id="IPR014284">
    <property type="entry name" value="RNA_pol_sigma-70_dom"/>
</dbReference>
<dbReference type="NCBIfam" id="TIGR02937">
    <property type="entry name" value="sigma70-ECF"/>
    <property type="match status" value="1"/>
</dbReference>
<evidence type="ECO:0000259" key="6">
    <source>
        <dbReference type="Pfam" id="PF04542"/>
    </source>
</evidence>
<evidence type="ECO:0000313" key="8">
    <source>
        <dbReference type="EMBL" id="GAA5022364.1"/>
    </source>
</evidence>
<dbReference type="Proteomes" id="UP001501759">
    <property type="component" value="Unassembled WGS sequence"/>
</dbReference>
<evidence type="ECO:0000313" key="9">
    <source>
        <dbReference type="Proteomes" id="UP001501759"/>
    </source>
</evidence>
<dbReference type="CDD" id="cd06171">
    <property type="entry name" value="Sigma70_r4"/>
    <property type="match status" value="1"/>
</dbReference>
<dbReference type="Pfam" id="PF04542">
    <property type="entry name" value="Sigma70_r2"/>
    <property type="match status" value="1"/>
</dbReference>
<comment type="similarity">
    <text evidence="1">Belongs to the sigma-70 factor family. ECF subfamily.</text>
</comment>
<dbReference type="InterPro" id="IPR013324">
    <property type="entry name" value="RNA_pol_sigma_r3/r4-like"/>
</dbReference>
<evidence type="ECO:0000256" key="2">
    <source>
        <dbReference type="ARBA" id="ARBA00023015"/>
    </source>
</evidence>
<proteinExistence type="inferred from homology"/>
<keyword evidence="2" id="KW-0805">Transcription regulation</keyword>
<dbReference type="PANTHER" id="PTHR43133:SF8">
    <property type="entry name" value="RNA POLYMERASE SIGMA FACTOR HI_1459-RELATED"/>
    <property type="match status" value="1"/>
</dbReference>
<reference evidence="9" key="1">
    <citation type="journal article" date="2019" name="Int. J. Syst. Evol. Microbiol.">
        <title>The Global Catalogue of Microorganisms (GCM) 10K type strain sequencing project: providing services to taxonomists for standard genome sequencing and annotation.</title>
        <authorList>
            <consortium name="The Broad Institute Genomics Platform"/>
            <consortium name="The Broad Institute Genome Sequencing Center for Infectious Disease"/>
            <person name="Wu L."/>
            <person name="Ma J."/>
        </authorList>
    </citation>
    <scope>NUCLEOTIDE SEQUENCE [LARGE SCALE GENOMIC DNA]</scope>
    <source>
        <strain evidence="9">JCM 18409</strain>
    </source>
</reference>
<evidence type="ECO:0000256" key="5">
    <source>
        <dbReference type="ARBA" id="ARBA00023163"/>
    </source>
</evidence>
<comment type="caution">
    <text evidence="8">The sequence shown here is derived from an EMBL/GenBank/DDBJ whole genome shotgun (WGS) entry which is preliminary data.</text>
</comment>
<organism evidence="8 9">
    <name type="scientific">Streptomyces siamensis</name>
    <dbReference type="NCBI Taxonomy" id="1274986"/>
    <lineage>
        <taxon>Bacteria</taxon>
        <taxon>Bacillati</taxon>
        <taxon>Actinomycetota</taxon>
        <taxon>Actinomycetes</taxon>
        <taxon>Kitasatosporales</taxon>
        <taxon>Streptomycetaceae</taxon>
        <taxon>Streptomyces</taxon>
    </lineage>
</organism>
<name>A0ABP9J6L5_9ACTN</name>
<dbReference type="InterPro" id="IPR007627">
    <property type="entry name" value="RNA_pol_sigma70_r2"/>
</dbReference>
<keyword evidence="9" id="KW-1185">Reference proteome</keyword>
<dbReference type="InterPro" id="IPR036388">
    <property type="entry name" value="WH-like_DNA-bd_sf"/>
</dbReference>
<feature type="domain" description="RNA polymerase sigma-70 region 2" evidence="6">
    <location>
        <begin position="1"/>
        <end position="65"/>
    </location>
</feature>
<dbReference type="EMBL" id="BAABKB010000021">
    <property type="protein sequence ID" value="GAA5022364.1"/>
    <property type="molecule type" value="Genomic_DNA"/>
</dbReference>
<dbReference type="Gene3D" id="1.10.10.10">
    <property type="entry name" value="Winged helix-like DNA-binding domain superfamily/Winged helix DNA-binding domain"/>
    <property type="match status" value="1"/>
</dbReference>
<feature type="domain" description="RNA polymerase sigma factor 70 region 4 type 2" evidence="7">
    <location>
        <begin position="98"/>
        <end position="150"/>
    </location>
</feature>
<evidence type="ECO:0000256" key="1">
    <source>
        <dbReference type="ARBA" id="ARBA00010641"/>
    </source>
</evidence>
<dbReference type="SUPFAM" id="SSF88659">
    <property type="entry name" value="Sigma3 and sigma4 domains of RNA polymerase sigma factors"/>
    <property type="match status" value="1"/>
</dbReference>
<protein>
    <submittedName>
        <fullName evidence="8">Sigma-70 family RNA polymerase sigma factor</fullName>
    </submittedName>
</protein>
<dbReference type="InterPro" id="IPR013325">
    <property type="entry name" value="RNA_pol_sigma_r2"/>
</dbReference>
<dbReference type="PANTHER" id="PTHR43133">
    <property type="entry name" value="RNA POLYMERASE ECF-TYPE SIGMA FACTO"/>
    <property type="match status" value="1"/>
</dbReference>
<dbReference type="SUPFAM" id="SSF88946">
    <property type="entry name" value="Sigma2 domain of RNA polymerase sigma factors"/>
    <property type="match status" value="1"/>
</dbReference>
<gene>
    <name evidence="8" type="ORF">GCM10023335_54200</name>
</gene>
<dbReference type="Gene3D" id="1.10.1740.10">
    <property type="match status" value="1"/>
</dbReference>
<keyword evidence="4" id="KW-0238">DNA-binding</keyword>
<evidence type="ECO:0000259" key="7">
    <source>
        <dbReference type="Pfam" id="PF08281"/>
    </source>
</evidence>
<dbReference type="Pfam" id="PF08281">
    <property type="entry name" value="Sigma70_r4_2"/>
    <property type="match status" value="1"/>
</dbReference>
<dbReference type="InterPro" id="IPR013249">
    <property type="entry name" value="RNA_pol_sigma70_r4_t2"/>
</dbReference>
<evidence type="ECO:0000256" key="3">
    <source>
        <dbReference type="ARBA" id="ARBA00023082"/>
    </source>
</evidence>
<keyword evidence="5" id="KW-0804">Transcription</keyword>